<dbReference type="Proteomes" id="UP001164776">
    <property type="component" value="Unassembled WGS sequence"/>
</dbReference>
<dbReference type="AlphaFoldDB" id="A0A9W7X9F8"/>
<keyword evidence="3" id="KW-1185">Reference proteome</keyword>
<name>A0A9W7X9F8_9POAL</name>
<dbReference type="PANTHER" id="PTHR35546:SF83">
    <property type="entry name" value="EXPRESSED PROTEIN"/>
    <property type="match status" value="1"/>
</dbReference>
<evidence type="ECO:0000256" key="1">
    <source>
        <dbReference type="SAM" id="MobiDB-lite"/>
    </source>
</evidence>
<dbReference type="InterPro" id="IPR055290">
    <property type="entry name" value="At3g26010-like"/>
</dbReference>
<feature type="compositionally biased region" description="Polar residues" evidence="1">
    <location>
        <begin position="25"/>
        <end position="34"/>
    </location>
</feature>
<reference evidence="2 3" key="1">
    <citation type="submission" date="2022-10" db="EMBL/GenBank/DDBJ databases">
        <title>WGS assembly of Paspalum vaginatum 540-79.</title>
        <authorList>
            <person name="Sun G."/>
            <person name="Wase N."/>
            <person name="Shu S."/>
            <person name="Jenkins J."/>
            <person name="Zhou B."/>
            <person name="Torres-Rodriguez J."/>
            <person name="Chen C."/>
            <person name="Sandor L."/>
            <person name="Plott C."/>
            <person name="Yoshinga Y."/>
            <person name="Daum C."/>
            <person name="Qi P."/>
            <person name="Barry K."/>
            <person name="Lipzen A."/>
            <person name="Berry L."/>
            <person name="Pedersen C."/>
            <person name="Gottilla T."/>
            <person name="Foltz A."/>
            <person name="Yu H."/>
            <person name="O'Malley R."/>
            <person name="Zhang C."/>
            <person name="Devos K."/>
            <person name="Sigmon B."/>
            <person name="Yu B."/>
            <person name="Obata T."/>
            <person name="Schmutz J."/>
            <person name="Schnable J."/>
        </authorList>
    </citation>
    <scope>NUCLEOTIDE SEQUENCE [LARGE SCALE GENOMIC DNA]</scope>
    <source>
        <strain evidence="3">cv. 540-79</strain>
    </source>
</reference>
<dbReference type="OrthoDB" id="1916346at2759"/>
<protein>
    <submittedName>
        <fullName evidence="2">Uncharacterized protein</fullName>
    </submittedName>
</protein>
<proteinExistence type="predicted"/>
<dbReference type="EMBL" id="MU629838">
    <property type="protein sequence ID" value="KAJ1254989.1"/>
    <property type="molecule type" value="Genomic_DNA"/>
</dbReference>
<dbReference type="PANTHER" id="PTHR35546">
    <property type="entry name" value="F-BOX PROTEIN INTERACTION DOMAIN PROTEIN-RELATED"/>
    <property type="match status" value="1"/>
</dbReference>
<feature type="region of interest" description="Disordered" evidence="1">
    <location>
        <begin position="24"/>
        <end position="52"/>
    </location>
</feature>
<evidence type="ECO:0000313" key="3">
    <source>
        <dbReference type="Proteomes" id="UP001164776"/>
    </source>
</evidence>
<comment type="caution">
    <text evidence="2">The sequence shown here is derived from an EMBL/GenBank/DDBJ whole genome shotgun (WGS) entry which is preliminary data.</text>
</comment>
<organism evidence="2 3">
    <name type="scientific">Paspalum vaginatum</name>
    <name type="common">seashore paspalum</name>
    <dbReference type="NCBI Taxonomy" id="158149"/>
    <lineage>
        <taxon>Eukaryota</taxon>
        <taxon>Viridiplantae</taxon>
        <taxon>Streptophyta</taxon>
        <taxon>Embryophyta</taxon>
        <taxon>Tracheophyta</taxon>
        <taxon>Spermatophyta</taxon>
        <taxon>Magnoliopsida</taxon>
        <taxon>Liliopsida</taxon>
        <taxon>Poales</taxon>
        <taxon>Poaceae</taxon>
        <taxon>PACMAD clade</taxon>
        <taxon>Panicoideae</taxon>
        <taxon>Andropogonodae</taxon>
        <taxon>Paspaleae</taxon>
        <taxon>Paspalinae</taxon>
        <taxon>Paspalum</taxon>
    </lineage>
</organism>
<accession>A0A9W7X9F8</accession>
<sequence>MDSVDDWVDLGSCASSSDDDRVIALSSSGCTTPGASSASDSDSDSDSTTANKLLLATDDADGLYALSDAEEDYAYPPPSPPLPKPLSGLFHHTRSSPAAVAYAAFDPSPSARGHRAFKRLVPDPTFSAFFSEPVRALASTSGLVCLRGARSGAYYVANPATFARAELPRPHRDHAKFGDPAVVIAFDDGGLGDSSSSSLLLLAHSASADHPRPFYRHYRVVVAFPVGYGAYAFEAFSSRTWGWAVGEAVAAAETVVPASGVGALGCAFWRTTMGLLLCYEPASGCADLVHAPAEVVHWPRWELGEMEGALCAVCMDDRAGAGLADVLVVRIDFATRDHSGGVGWTIAGHFEGGCLRGRTSVELLRAQGKAEVVMWDPVAEVVVAMDLEGRTTRTINFVPGSGYHDDFIPYVCSLAGISGSGNGPPADGWIAATNGAHAEYRAMALGAETY</sequence>
<dbReference type="EMBL" id="MU629838">
    <property type="protein sequence ID" value="KAJ1254991.1"/>
    <property type="molecule type" value="Genomic_DNA"/>
</dbReference>
<evidence type="ECO:0000313" key="2">
    <source>
        <dbReference type="EMBL" id="KAJ1254990.1"/>
    </source>
</evidence>
<gene>
    <name evidence="2" type="ORF">BS78_K301500</name>
</gene>
<dbReference type="EMBL" id="MU629838">
    <property type="protein sequence ID" value="KAJ1254990.1"/>
    <property type="molecule type" value="Genomic_DNA"/>
</dbReference>